<dbReference type="EMBL" id="BAABRN010000059">
    <property type="protein sequence ID" value="GAA5503661.1"/>
    <property type="molecule type" value="Genomic_DNA"/>
</dbReference>
<reference evidence="1 2" key="1">
    <citation type="submission" date="2024-02" db="EMBL/GenBank/DDBJ databases">
        <title>Deinococcus xinjiangensis NBRC 107630.</title>
        <authorList>
            <person name="Ichikawa N."/>
            <person name="Katano-Makiyama Y."/>
            <person name="Hidaka K."/>
        </authorList>
    </citation>
    <scope>NUCLEOTIDE SEQUENCE [LARGE SCALE GENOMIC DNA]</scope>
    <source>
        <strain evidence="1 2">NBRC 107630</strain>
    </source>
</reference>
<gene>
    <name evidence="1" type="ORF">Dxin01_03420</name>
</gene>
<dbReference type="RefSeq" id="WP_353543630.1">
    <property type="nucleotide sequence ID" value="NZ_BAABRN010000059.1"/>
</dbReference>
<protein>
    <submittedName>
        <fullName evidence="1">Uncharacterized protein</fullName>
    </submittedName>
</protein>
<name>A0ABP9VG95_9DEIO</name>
<accession>A0ABP9VG95</accession>
<dbReference type="Proteomes" id="UP001458946">
    <property type="component" value="Unassembled WGS sequence"/>
</dbReference>
<evidence type="ECO:0000313" key="2">
    <source>
        <dbReference type="Proteomes" id="UP001458946"/>
    </source>
</evidence>
<organism evidence="1 2">
    <name type="scientific">Deinococcus xinjiangensis</name>
    <dbReference type="NCBI Taxonomy" id="457454"/>
    <lineage>
        <taxon>Bacteria</taxon>
        <taxon>Thermotogati</taxon>
        <taxon>Deinococcota</taxon>
        <taxon>Deinococci</taxon>
        <taxon>Deinococcales</taxon>
        <taxon>Deinococcaceae</taxon>
        <taxon>Deinococcus</taxon>
    </lineage>
</organism>
<keyword evidence="2" id="KW-1185">Reference proteome</keyword>
<proteinExistence type="predicted"/>
<evidence type="ECO:0000313" key="1">
    <source>
        <dbReference type="EMBL" id="GAA5503661.1"/>
    </source>
</evidence>
<comment type="caution">
    <text evidence="1">The sequence shown here is derived from an EMBL/GenBank/DDBJ whole genome shotgun (WGS) entry which is preliminary data.</text>
</comment>
<sequence>MPPKAKPDSSALSADQQRQIEAEELALAQARAAKTAEAQRLLAAQAYRQEVREALKPRPAWWRWRGLLGLLPLLVLGAASLWPRPPALTDSAWGGISDSALMERCRAEVSAQTYAQEPDLRFPTPREAAGQLTANADGKRWDGWAARPDGSHLDFSCSYAAADGEVTAQLMPN</sequence>